<dbReference type="EMBL" id="KQ418194">
    <property type="protein sequence ID" value="KOF88390.1"/>
    <property type="molecule type" value="Genomic_DNA"/>
</dbReference>
<protein>
    <submittedName>
        <fullName evidence="2">Uncharacterized protein</fullName>
    </submittedName>
</protein>
<sequence length="101" mass="12043">MNHSREYTHAHTQTHTHTHTHIHCYGLDVFGHLPYFLFYQVLFFFWHLILLFCLYQTAGHDSTVASTSNCIFFNQSHIYNSFVVFELFHNCLHTAEPKFSF</sequence>
<dbReference type="AlphaFoldDB" id="A0A0L8HHY5"/>
<keyword evidence="1" id="KW-0472">Membrane</keyword>
<accession>A0A0L8HHY5</accession>
<keyword evidence="1" id="KW-0812">Transmembrane</keyword>
<feature type="transmembrane region" description="Helical" evidence="1">
    <location>
        <begin position="36"/>
        <end position="55"/>
    </location>
</feature>
<keyword evidence="1" id="KW-1133">Transmembrane helix</keyword>
<proteinExistence type="predicted"/>
<evidence type="ECO:0000256" key="1">
    <source>
        <dbReference type="SAM" id="Phobius"/>
    </source>
</evidence>
<name>A0A0L8HHY5_OCTBM</name>
<gene>
    <name evidence="2" type="ORF">OCBIM_22015101mg</name>
</gene>
<evidence type="ECO:0000313" key="2">
    <source>
        <dbReference type="EMBL" id="KOF88390.1"/>
    </source>
</evidence>
<organism evidence="2">
    <name type="scientific">Octopus bimaculoides</name>
    <name type="common">California two-spotted octopus</name>
    <dbReference type="NCBI Taxonomy" id="37653"/>
    <lineage>
        <taxon>Eukaryota</taxon>
        <taxon>Metazoa</taxon>
        <taxon>Spiralia</taxon>
        <taxon>Lophotrochozoa</taxon>
        <taxon>Mollusca</taxon>
        <taxon>Cephalopoda</taxon>
        <taxon>Coleoidea</taxon>
        <taxon>Octopodiformes</taxon>
        <taxon>Octopoda</taxon>
        <taxon>Incirrata</taxon>
        <taxon>Octopodidae</taxon>
        <taxon>Octopus</taxon>
    </lineage>
</organism>
<reference evidence="2" key="1">
    <citation type="submission" date="2015-07" db="EMBL/GenBank/DDBJ databases">
        <title>MeaNS - Measles Nucleotide Surveillance Program.</title>
        <authorList>
            <person name="Tran T."/>
            <person name="Druce J."/>
        </authorList>
    </citation>
    <scope>NUCLEOTIDE SEQUENCE</scope>
    <source>
        <strain evidence="2">UCB-OBI-ISO-001</strain>
        <tissue evidence="2">Gonad</tissue>
    </source>
</reference>